<dbReference type="Proteomes" id="UP000038830">
    <property type="component" value="Unassembled WGS sequence"/>
</dbReference>
<dbReference type="PANTHER" id="PTHR11360:SF315">
    <property type="entry name" value="TRANSPORTER MCH2-RELATED"/>
    <property type="match status" value="1"/>
</dbReference>
<dbReference type="AlphaFoldDB" id="A0A0H5C8R5"/>
<dbReference type="SUPFAM" id="SSF103473">
    <property type="entry name" value="MFS general substrate transporter"/>
    <property type="match status" value="1"/>
</dbReference>
<feature type="transmembrane region" description="Helical" evidence="5">
    <location>
        <begin position="422"/>
        <end position="439"/>
    </location>
</feature>
<feature type="compositionally biased region" description="Basic and acidic residues" evidence="4">
    <location>
        <begin position="1"/>
        <end position="11"/>
    </location>
</feature>
<dbReference type="InterPro" id="IPR036259">
    <property type="entry name" value="MFS_trans_sf"/>
</dbReference>
<evidence type="ECO:0000256" key="2">
    <source>
        <dbReference type="ARBA" id="ARBA00006727"/>
    </source>
</evidence>
<evidence type="ECO:0000256" key="1">
    <source>
        <dbReference type="ARBA" id="ARBA00004141"/>
    </source>
</evidence>
<dbReference type="CDD" id="cd17352">
    <property type="entry name" value="MFS_MCT_SLC16"/>
    <property type="match status" value="1"/>
</dbReference>
<keyword evidence="5" id="KW-0812">Transmembrane</keyword>
<dbReference type="Pfam" id="PF07690">
    <property type="entry name" value="MFS_1"/>
    <property type="match status" value="1"/>
</dbReference>
<keyword evidence="5" id="KW-0472">Membrane</keyword>
<evidence type="ECO:0000313" key="7">
    <source>
        <dbReference type="Proteomes" id="UP000038830"/>
    </source>
</evidence>
<keyword evidence="3" id="KW-0175">Coiled coil</keyword>
<feature type="region of interest" description="Disordered" evidence="4">
    <location>
        <begin position="1"/>
        <end position="45"/>
    </location>
</feature>
<feature type="transmembrane region" description="Helical" evidence="5">
    <location>
        <begin position="185"/>
        <end position="206"/>
    </location>
</feature>
<dbReference type="Gene3D" id="1.20.1250.20">
    <property type="entry name" value="MFS general substrate transporter like domains"/>
    <property type="match status" value="2"/>
</dbReference>
<dbReference type="InterPro" id="IPR050327">
    <property type="entry name" value="Proton-linked_MCT"/>
</dbReference>
<gene>
    <name evidence="6" type="primary">ESB6</name>
    <name evidence="6" type="ORF">BN1211_5499</name>
</gene>
<comment type="similarity">
    <text evidence="2">Belongs to the major facilitator superfamily. Monocarboxylate porter (TC 2.A.1.13) family.</text>
</comment>
<protein>
    <submittedName>
        <fullName evidence="6">ESB6 protein</fullName>
    </submittedName>
</protein>
<dbReference type="GO" id="GO:0022857">
    <property type="term" value="F:transmembrane transporter activity"/>
    <property type="evidence" value="ECO:0007669"/>
    <property type="project" value="InterPro"/>
</dbReference>
<proteinExistence type="inferred from homology"/>
<dbReference type="GO" id="GO:0016020">
    <property type="term" value="C:membrane"/>
    <property type="evidence" value="ECO:0007669"/>
    <property type="project" value="UniProtKB-SubCell"/>
</dbReference>
<evidence type="ECO:0000313" key="6">
    <source>
        <dbReference type="EMBL" id="CEP24628.1"/>
    </source>
</evidence>
<evidence type="ECO:0000256" key="3">
    <source>
        <dbReference type="SAM" id="Coils"/>
    </source>
</evidence>
<accession>A0A0H5C8R5</accession>
<sequence length="597" mass="66301">MKVSTDHRAESLSRTSSSGSSLHSLSTDTSDNSENNEVRGLHSHEEYIPPTRIRRVSTILRQIATDNEALDQERVNADLEAVLRREFTVDDAMKVMTNSETPAKDEDGVSVHSQAKSVDQDTVTRVFTSVTGRLELPPDGGYGWVCCFCAGIILFSTWGSNSAFGVYLSYYLDNDIFPGASAMDFAWVAGILVCMGQILSPVALILERFIGFKMTMSLAIVLHTSGYILASFATKLWHLYVCQGVLVGSAYTLICVPALTVVPEWFLKRRALASGLVCTGTGLGGLFYSLTVNAMIKATGNQRWSLRFVGISTAFCMIIGVIFIRKRTHPVDPKFKLKTLNKARKAMFNPQVFKTKKLWYVSLWFAISLVGYTITLFSYASAARALGYSQKQASDLTAVINAAQTVGRPLIGVVADKWVGRINYTIILNMTTMVLILAFWMQCHSFAALMVCGILLGLFLGAGNVMNPVLTADAFEPSEFGCAWATLNLMVGIFAVFSEPIALALRDYSLSNPYQSSQIFAAMMFLAGVLILSPLREYKTAKVIKSRRQETWEELTQLNDKTDREREELSQRLKNYDNMLQRTPRGFLKRLVYPIKV</sequence>
<feature type="transmembrane region" description="Helical" evidence="5">
    <location>
        <begin position="446"/>
        <end position="463"/>
    </location>
</feature>
<dbReference type="PANTHER" id="PTHR11360">
    <property type="entry name" value="MONOCARBOXYLATE TRANSPORTER"/>
    <property type="match status" value="1"/>
</dbReference>
<evidence type="ECO:0000256" key="5">
    <source>
        <dbReference type="SAM" id="Phobius"/>
    </source>
</evidence>
<reference evidence="7" key="1">
    <citation type="journal article" date="2015" name="J. Biotechnol.">
        <title>The structure of the Cyberlindnera jadinii genome and its relation to Candida utilis analyzed by the occurrence of single nucleotide polymorphisms.</title>
        <authorList>
            <person name="Rupp O."/>
            <person name="Brinkrolf K."/>
            <person name="Buerth C."/>
            <person name="Kunigo M."/>
            <person name="Schneider J."/>
            <person name="Jaenicke S."/>
            <person name="Goesmann A."/>
            <person name="Puehler A."/>
            <person name="Jaeger K.-E."/>
            <person name="Ernst J.F."/>
        </authorList>
    </citation>
    <scope>NUCLEOTIDE SEQUENCE [LARGE SCALE GENOMIC DNA]</scope>
    <source>
        <strain evidence="7">ATCC 18201 / CBS 1600 / BCRC 20928 / JCM 3617 / NBRC 0987 / NRRL Y-1542</strain>
    </source>
</reference>
<feature type="transmembrane region" description="Helical" evidence="5">
    <location>
        <begin position="358"/>
        <end position="380"/>
    </location>
</feature>
<feature type="compositionally biased region" description="Low complexity" evidence="4">
    <location>
        <begin position="12"/>
        <end position="33"/>
    </location>
</feature>
<organism evidence="6 7">
    <name type="scientific">Cyberlindnera jadinii (strain ATCC 18201 / CBS 1600 / BCRC 20928 / JCM 3617 / NBRC 0987 / NRRL Y-1542)</name>
    <name type="common">Torula yeast</name>
    <name type="synonym">Candida utilis</name>
    <dbReference type="NCBI Taxonomy" id="983966"/>
    <lineage>
        <taxon>Eukaryota</taxon>
        <taxon>Fungi</taxon>
        <taxon>Dikarya</taxon>
        <taxon>Ascomycota</taxon>
        <taxon>Saccharomycotina</taxon>
        <taxon>Saccharomycetes</taxon>
        <taxon>Phaffomycetales</taxon>
        <taxon>Phaffomycetaceae</taxon>
        <taxon>Cyberlindnera</taxon>
    </lineage>
</organism>
<feature type="transmembrane region" description="Helical" evidence="5">
    <location>
        <begin position="271"/>
        <end position="292"/>
    </location>
</feature>
<feature type="transmembrane region" description="Helical" evidence="5">
    <location>
        <begin position="517"/>
        <end position="535"/>
    </location>
</feature>
<feature type="transmembrane region" description="Helical" evidence="5">
    <location>
        <begin position="304"/>
        <end position="324"/>
    </location>
</feature>
<feature type="transmembrane region" description="Helical" evidence="5">
    <location>
        <begin position="244"/>
        <end position="262"/>
    </location>
</feature>
<feature type="coiled-coil region" evidence="3">
    <location>
        <begin position="552"/>
        <end position="579"/>
    </location>
</feature>
<evidence type="ECO:0000256" key="4">
    <source>
        <dbReference type="SAM" id="MobiDB-lite"/>
    </source>
</evidence>
<keyword evidence="5" id="KW-1133">Transmembrane helix</keyword>
<feature type="transmembrane region" description="Helical" evidence="5">
    <location>
        <begin position="142"/>
        <end position="165"/>
    </location>
</feature>
<name>A0A0H5C8R5_CYBJN</name>
<feature type="compositionally biased region" description="Basic and acidic residues" evidence="4">
    <location>
        <begin position="36"/>
        <end position="45"/>
    </location>
</feature>
<feature type="transmembrane region" description="Helical" evidence="5">
    <location>
        <begin position="483"/>
        <end position="505"/>
    </location>
</feature>
<comment type="subcellular location">
    <subcellularLocation>
        <location evidence="1">Membrane</location>
        <topology evidence="1">Multi-pass membrane protein</topology>
    </subcellularLocation>
</comment>
<dbReference type="InterPro" id="IPR011701">
    <property type="entry name" value="MFS"/>
</dbReference>
<dbReference type="EMBL" id="CDQK01000006">
    <property type="protein sequence ID" value="CEP24628.1"/>
    <property type="molecule type" value="Genomic_DNA"/>
</dbReference>